<name>B8ATN9_ORYSI</name>
<reference evidence="2 3" key="1">
    <citation type="journal article" date="2005" name="PLoS Biol.">
        <title>The genomes of Oryza sativa: a history of duplications.</title>
        <authorList>
            <person name="Yu J."/>
            <person name="Wang J."/>
            <person name="Lin W."/>
            <person name="Li S."/>
            <person name="Li H."/>
            <person name="Zhou J."/>
            <person name="Ni P."/>
            <person name="Dong W."/>
            <person name="Hu S."/>
            <person name="Zeng C."/>
            <person name="Zhang J."/>
            <person name="Zhang Y."/>
            <person name="Li R."/>
            <person name="Xu Z."/>
            <person name="Li S."/>
            <person name="Li X."/>
            <person name="Zheng H."/>
            <person name="Cong L."/>
            <person name="Lin L."/>
            <person name="Yin J."/>
            <person name="Geng J."/>
            <person name="Li G."/>
            <person name="Shi J."/>
            <person name="Liu J."/>
            <person name="Lv H."/>
            <person name="Li J."/>
            <person name="Wang J."/>
            <person name="Deng Y."/>
            <person name="Ran L."/>
            <person name="Shi X."/>
            <person name="Wang X."/>
            <person name="Wu Q."/>
            <person name="Li C."/>
            <person name="Ren X."/>
            <person name="Wang J."/>
            <person name="Wang X."/>
            <person name="Li D."/>
            <person name="Liu D."/>
            <person name="Zhang X."/>
            <person name="Ji Z."/>
            <person name="Zhao W."/>
            <person name="Sun Y."/>
            <person name="Zhang Z."/>
            <person name="Bao J."/>
            <person name="Han Y."/>
            <person name="Dong L."/>
            <person name="Ji J."/>
            <person name="Chen P."/>
            <person name="Wu S."/>
            <person name="Liu J."/>
            <person name="Xiao Y."/>
            <person name="Bu D."/>
            <person name="Tan J."/>
            <person name="Yang L."/>
            <person name="Ye C."/>
            <person name="Zhang J."/>
            <person name="Xu J."/>
            <person name="Zhou Y."/>
            <person name="Yu Y."/>
            <person name="Zhang B."/>
            <person name="Zhuang S."/>
            <person name="Wei H."/>
            <person name="Liu B."/>
            <person name="Lei M."/>
            <person name="Yu H."/>
            <person name="Li Y."/>
            <person name="Xu H."/>
            <person name="Wei S."/>
            <person name="He X."/>
            <person name="Fang L."/>
            <person name="Zhang Z."/>
            <person name="Zhang Y."/>
            <person name="Huang X."/>
            <person name="Su Z."/>
            <person name="Tong W."/>
            <person name="Li J."/>
            <person name="Tong Z."/>
            <person name="Li S."/>
            <person name="Ye J."/>
            <person name="Wang L."/>
            <person name="Fang L."/>
            <person name="Lei T."/>
            <person name="Chen C."/>
            <person name="Chen H."/>
            <person name="Xu Z."/>
            <person name="Li H."/>
            <person name="Huang H."/>
            <person name="Zhang F."/>
            <person name="Xu H."/>
            <person name="Li N."/>
            <person name="Zhao C."/>
            <person name="Li S."/>
            <person name="Dong L."/>
            <person name="Huang Y."/>
            <person name="Li L."/>
            <person name="Xi Y."/>
            <person name="Qi Q."/>
            <person name="Li W."/>
            <person name="Zhang B."/>
            <person name="Hu W."/>
            <person name="Zhang Y."/>
            <person name="Tian X."/>
            <person name="Jiao Y."/>
            <person name="Liang X."/>
            <person name="Jin J."/>
            <person name="Gao L."/>
            <person name="Zheng W."/>
            <person name="Hao B."/>
            <person name="Liu S."/>
            <person name="Wang W."/>
            <person name="Yuan L."/>
            <person name="Cao M."/>
            <person name="McDermott J."/>
            <person name="Samudrala R."/>
            <person name="Wang J."/>
            <person name="Wong G.K."/>
            <person name="Yang H."/>
        </authorList>
    </citation>
    <scope>NUCLEOTIDE SEQUENCE [LARGE SCALE GENOMIC DNA]</scope>
    <source>
        <strain evidence="3">cv. 93-11</strain>
    </source>
</reference>
<feature type="compositionally biased region" description="Basic and acidic residues" evidence="1">
    <location>
        <begin position="236"/>
        <end position="246"/>
    </location>
</feature>
<organism evidence="2 3">
    <name type="scientific">Oryza sativa subsp. indica</name>
    <name type="common">Rice</name>
    <dbReference type="NCBI Taxonomy" id="39946"/>
    <lineage>
        <taxon>Eukaryota</taxon>
        <taxon>Viridiplantae</taxon>
        <taxon>Streptophyta</taxon>
        <taxon>Embryophyta</taxon>
        <taxon>Tracheophyta</taxon>
        <taxon>Spermatophyta</taxon>
        <taxon>Magnoliopsida</taxon>
        <taxon>Liliopsida</taxon>
        <taxon>Poales</taxon>
        <taxon>Poaceae</taxon>
        <taxon>BOP clade</taxon>
        <taxon>Oryzoideae</taxon>
        <taxon>Oryzeae</taxon>
        <taxon>Oryzinae</taxon>
        <taxon>Oryza</taxon>
        <taxon>Oryza sativa</taxon>
    </lineage>
</organism>
<dbReference type="AlphaFoldDB" id="B8ATN9"/>
<accession>B8ATN9</accession>
<evidence type="ECO:0000256" key="1">
    <source>
        <dbReference type="SAM" id="MobiDB-lite"/>
    </source>
</evidence>
<evidence type="ECO:0000313" key="3">
    <source>
        <dbReference type="Proteomes" id="UP000007015"/>
    </source>
</evidence>
<keyword evidence="3" id="KW-1185">Reference proteome</keyword>
<dbReference type="EMBL" id="CM000129">
    <property type="protein sequence ID" value="EEC77248.1"/>
    <property type="molecule type" value="Genomic_DNA"/>
</dbReference>
<dbReference type="OMA" id="EWNNESA"/>
<gene>
    <name evidence="2" type="ORF">OsI_15829</name>
</gene>
<protein>
    <submittedName>
        <fullName evidence="2">Uncharacterized protein</fullName>
    </submittedName>
</protein>
<evidence type="ECO:0000313" key="2">
    <source>
        <dbReference type="EMBL" id="EEC77248.1"/>
    </source>
</evidence>
<dbReference type="HOGENOM" id="CLU_046055_0_0_1"/>
<sequence>MTQQYRPVQSKMKIQAGEATVVADTTSPLTEHVLHHLTLMLGTSVQVNVKEWTQESEAVGKMHIVWVKITGIPDEMKSYQALNEIGSNLGPVMEVDIATLRASNVIKVKVGMMELDPLPLKLVLAFPKGLLFQAHFELVEVAEQVVNQAQRFLRGGLLMPDMMVVEDKIKCSQILRDKELAFKLQSEDSTMIQLNVCESKKSSSEEGEVLGQVDKIQSSQEQLFGGGQINDQIDSMSRKVAERSQELEMDEEDKEKVSLKDSEDYMDSQESEGSFGQEIRYRLD</sequence>
<feature type="region of interest" description="Disordered" evidence="1">
    <location>
        <begin position="234"/>
        <end position="284"/>
    </location>
</feature>
<dbReference type="PANTHER" id="PTHR33170:SF34">
    <property type="entry name" value="OS05G0102200 PROTEIN"/>
    <property type="match status" value="1"/>
</dbReference>
<dbReference type="Proteomes" id="UP000007015">
    <property type="component" value="Chromosome 4"/>
</dbReference>
<proteinExistence type="predicted"/>
<dbReference type="Gramene" id="BGIOSGA016370-TA">
    <property type="protein sequence ID" value="BGIOSGA016370-PA"/>
    <property type="gene ID" value="BGIOSGA016370"/>
</dbReference>
<dbReference type="PANTHER" id="PTHR33170">
    <property type="entry name" value="DUF4283 DOMAIN-CONTAINING PROTEIN-RELATED"/>
    <property type="match status" value="1"/>
</dbReference>
<feature type="compositionally biased region" description="Basic and acidic residues" evidence="1">
    <location>
        <begin position="254"/>
        <end position="263"/>
    </location>
</feature>